<dbReference type="Gene3D" id="3.40.30.10">
    <property type="entry name" value="Glutaredoxin"/>
    <property type="match status" value="1"/>
</dbReference>
<evidence type="ECO:0000256" key="1">
    <source>
        <dbReference type="ARBA" id="ARBA00008987"/>
    </source>
</evidence>
<dbReference type="HOGENOM" id="CLU_120161_0_0_1"/>
<dbReference type="Pfam" id="PF06110">
    <property type="entry name" value="TXD17-like_Trx"/>
    <property type="match status" value="1"/>
</dbReference>
<dbReference type="EnsemblMetazoa" id="MESCA008752-RA">
    <property type="protein sequence ID" value="MESCA008752-PA"/>
    <property type="gene ID" value="MESCA008752"/>
</dbReference>
<evidence type="ECO:0000313" key="6">
    <source>
        <dbReference type="Proteomes" id="UP000015102"/>
    </source>
</evidence>
<comment type="similarity">
    <text evidence="1">Belongs to the thioredoxin family.</text>
</comment>
<dbReference type="PANTHER" id="PTHR12452:SF0">
    <property type="entry name" value="THIOREDOXIN DOMAIN-CONTAINING PROTEIN 17"/>
    <property type="match status" value="1"/>
</dbReference>
<feature type="domain" description="Thioredoxin" evidence="4">
    <location>
        <begin position="7"/>
        <end position="127"/>
    </location>
</feature>
<dbReference type="GO" id="GO:0005829">
    <property type="term" value="C:cytosol"/>
    <property type="evidence" value="ECO:0007669"/>
    <property type="project" value="TreeGrafter"/>
</dbReference>
<dbReference type="InterPro" id="IPR045108">
    <property type="entry name" value="TXNDC17-like"/>
</dbReference>
<dbReference type="InterPro" id="IPR036249">
    <property type="entry name" value="Thioredoxin-like_sf"/>
</dbReference>
<feature type="compositionally biased region" description="Basic and acidic residues" evidence="3">
    <location>
        <begin position="155"/>
        <end position="196"/>
    </location>
</feature>
<evidence type="ECO:0000313" key="5">
    <source>
        <dbReference type="EnsemblMetazoa" id="MESCA008752-PA"/>
    </source>
</evidence>
<reference evidence="5" key="2">
    <citation type="submission" date="2015-06" db="UniProtKB">
        <authorList>
            <consortium name="EnsemblMetazoa"/>
        </authorList>
    </citation>
    <scope>IDENTIFICATION</scope>
</reference>
<dbReference type="STRING" id="36166.T1GY32"/>
<reference evidence="6" key="1">
    <citation type="submission" date="2013-02" db="EMBL/GenBank/DDBJ databases">
        <authorList>
            <person name="Hughes D."/>
        </authorList>
    </citation>
    <scope>NUCLEOTIDE SEQUENCE</scope>
    <source>
        <strain>Durham</strain>
        <strain evidence="6">NC isolate 2 -- Noor lab</strain>
    </source>
</reference>
<dbReference type="SUPFAM" id="SSF52833">
    <property type="entry name" value="Thioredoxin-like"/>
    <property type="match status" value="1"/>
</dbReference>
<organism evidence="5 6">
    <name type="scientific">Megaselia scalaris</name>
    <name type="common">Humpbacked fly</name>
    <name type="synonym">Phora scalaris</name>
    <dbReference type="NCBI Taxonomy" id="36166"/>
    <lineage>
        <taxon>Eukaryota</taxon>
        <taxon>Metazoa</taxon>
        <taxon>Ecdysozoa</taxon>
        <taxon>Arthropoda</taxon>
        <taxon>Hexapoda</taxon>
        <taxon>Insecta</taxon>
        <taxon>Pterygota</taxon>
        <taxon>Neoptera</taxon>
        <taxon>Endopterygota</taxon>
        <taxon>Diptera</taxon>
        <taxon>Brachycera</taxon>
        <taxon>Muscomorpha</taxon>
        <taxon>Platypezoidea</taxon>
        <taxon>Phoridae</taxon>
        <taxon>Megaseliini</taxon>
        <taxon>Megaselia</taxon>
    </lineage>
</organism>
<feature type="region of interest" description="Disordered" evidence="3">
    <location>
        <begin position="133"/>
        <end position="196"/>
    </location>
</feature>
<evidence type="ECO:0000256" key="3">
    <source>
        <dbReference type="SAM" id="MobiDB-lite"/>
    </source>
</evidence>
<dbReference type="Proteomes" id="UP000015102">
    <property type="component" value="Unassembled WGS sequence"/>
</dbReference>
<keyword evidence="6" id="KW-1185">Reference proteome</keyword>
<dbReference type="InterPro" id="IPR010357">
    <property type="entry name" value="TXNDC17_dom"/>
</dbReference>
<feature type="compositionally biased region" description="Acidic residues" evidence="3">
    <location>
        <begin position="141"/>
        <end position="154"/>
    </location>
</feature>
<dbReference type="OMA" id="MITHHKV"/>
<dbReference type="EMBL" id="CAQQ02028335">
    <property type="status" value="NOT_ANNOTATED_CDS"/>
    <property type="molecule type" value="Genomic_DNA"/>
</dbReference>
<protein>
    <recommendedName>
        <fullName evidence="2">Thioredoxin domain-containing protein 17</fullName>
    </recommendedName>
</protein>
<accession>T1GY32</accession>
<sequence>MVVKHQVKGYEEFIKLISELESSQSQKNFFIHILFIGEKGDDGKSWCPYCRIAEPVVEDSLEVSSESSHFISASVGDKATWKNVECPFRKDPNIYLIMVPTLIRWKSPQRLEGLKCSNKELVTFLLSDDEGLLEEHGREEDDKDIEVEDEEKDVEVESKDNETEDKKDEGGKQDLKAVEIENREEHTKIDRKEQYK</sequence>
<dbReference type="PANTHER" id="PTHR12452">
    <property type="entry name" value="42-9-9 PROTEIN-RELATED"/>
    <property type="match status" value="1"/>
</dbReference>
<proteinExistence type="inferred from homology"/>
<dbReference type="AlphaFoldDB" id="T1GY32"/>
<evidence type="ECO:0000256" key="2">
    <source>
        <dbReference type="ARBA" id="ARBA00016949"/>
    </source>
</evidence>
<evidence type="ECO:0000259" key="4">
    <source>
        <dbReference type="Pfam" id="PF06110"/>
    </source>
</evidence>
<name>T1GY32_MEGSC</name>
<dbReference type="GO" id="GO:0047134">
    <property type="term" value="F:protein-disulfide reductase [NAD(P)H] activity"/>
    <property type="evidence" value="ECO:0007669"/>
    <property type="project" value="InterPro"/>
</dbReference>